<dbReference type="Proteomes" id="UP000186922">
    <property type="component" value="Unassembled WGS sequence"/>
</dbReference>
<reference evidence="1 2" key="1">
    <citation type="journal article" date="2016" name="Nat. Commun.">
        <title>Extremotolerant tardigrade genome and improved radiotolerance of human cultured cells by tardigrade-unique protein.</title>
        <authorList>
            <person name="Hashimoto T."/>
            <person name="Horikawa D.D."/>
            <person name="Saito Y."/>
            <person name="Kuwahara H."/>
            <person name="Kozuka-Hata H."/>
            <person name="Shin-I T."/>
            <person name="Minakuchi Y."/>
            <person name="Ohishi K."/>
            <person name="Motoyama A."/>
            <person name="Aizu T."/>
            <person name="Enomoto A."/>
            <person name="Kondo K."/>
            <person name="Tanaka S."/>
            <person name="Hara Y."/>
            <person name="Koshikawa S."/>
            <person name="Sagara H."/>
            <person name="Miura T."/>
            <person name="Yokobori S."/>
            <person name="Miyagawa K."/>
            <person name="Suzuki Y."/>
            <person name="Kubo T."/>
            <person name="Oyama M."/>
            <person name="Kohara Y."/>
            <person name="Fujiyama A."/>
            <person name="Arakawa K."/>
            <person name="Katayama T."/>
            <person name="Toyoda A."/>
            <person name="Kunieda T."/>
        </authorList>
    </citation>
    <scope>NUCLEOTIDE SEQUENCE [LARGE SCALE GENOMIC DNA]</scope>
    <source>
        <strain evidence="1 2">YOKOZUNA-1</strain>
    </source>
</reference>
<name>A0A1D1W648_RAMVA</name>
<comment type="caution">
    <text evidence="1">The sequence shown here is derived from an EMBL/GenBank/DDBJ whole genome shotgun (WGS) entry which is preliminary data.</text>
</comment>
<protein>
    <submittedName>
        <fullName evidence="1">Uncharacterized protein</fullName>
    </submittedName>
</protein>
<dbReference type="AlphaFoldDB" id="A0A1D1W648"/>
<organism evidence="1 2">
    <name type="scientific">Ramazzottius varieornatus</name>
    <name type="common">Water bear</name>
    <name type="synonym">Tardigrade</name>
    <dbReference type="NCBI Taxonomy" id="947166"/>
    <lineage>
        <taxon>Eukaryota</taxon>
        <taxon>Metazoa</taxon>
        <taxon>Ecdysozoa</taxon>
        <taxon>Tardigrada</taxon>
        <taxon>Eutardigrada</taxon>
        <taxon>Parachela</taxon>
        <taxon>Hypsibioidea</taxon>
        <taxon>Ramazzottiidae</taxon>
        <taxon>Ramazzottius</taxon>
    </lineage>
</organism>
<sequence length="99" mass="11191">MTEVECSAAANGDLSTMITSSKVDANSSERTVKIRVMEDDTNMRLEDFAQSFATGQVVWAINKGWHKAKFIAMETDKYPGDHSFPVPVYKVHYLRFGKR</sequence>
<evidence type="ECO:0000313" key="2">
    <source>
        <dbReference type="Proteomes" id="UP000186922"/>
    </source>
</evidence>
<gene>
    <name evidence="1" type="primary">RvY_18532</name>
    <name evidence="1" type="synonym">RvY_18532.4</name>
    <name evidence="1" type="ORF">RvY_18532-4</name>
</gene>
<accession>A0A1D1W648</accession>
<keyword evidence="2" id="KW-1185">Reference proteome</keyword>
<proteinExistence type="predicted"/>
<dbReference type="EMBL" id="BDGG01000019">
    <property type="protein sequence ID" value="GAV08911.1"/>
    <property type="molecule type" value="Genomic_DNA"/>
</dbReference>
<evidence type="ECO:0000313" key="1">
    <source>
        <dbReference type="EMBL" id="GAV08911.1"/>
    </source>
</evidence>